<feature type="domain" description="YokE-like PH" evidence="2">
    <location>
        <begin position="28"/>
        <end position="121"/>
    </location>
</feature>
<proteinExistence type="predicted"/>
<dbReference type="AlphaFoldDB" id="A0A2S7C844"/>
<evidence type="ECO:0000313" key="3">
    <source>
        <dbReference type="EMBL" id="PPU57701.1"/>
    </source>
</evidence>
<accession>A0A2S7C844</accession>
<evidence type="ECO:0008006" key="5">
    <source>
        <dbReference type="Google" id="ProtNLM"/>
    </source>
</evidence>
<dbReference type="EMBL" id="MDEE01000005">
    <property type="protein sequence ID" value="PPU57701.1"/>
    <property type="molecule type" value="Genomic_DNA"/>
</dbReference>
<reference evidence="3 4" key="1">
    <citation type="submission" date="2016-08" db="EMBL/GenBank/DDBJ databases">
        <authorList>
            <person name="Seilhamer J.J."/>
        </authorList>
    </citation>
    <scope>NUCLEOTIDE SEQUENCE [LARGE SCALE GENOMIC DNA]</scope>
    <source>
        <strain evidence="3 4">CFBP7245</strain>
    </source>
</reference>
<dbReference type="InterPro" id="IPR039519">
    <property type="entry name" value="YokE-like_PH"/>
</dbReference>
<evidence type="ECO:0000259" key="2">
    <source>
        <dbReference type="Pfam" id="PF14470"/>
    </source>
</evidence>
<comment type="caution">
    <text evidence="3">The sequence shown here is derived from an EMBL/GenBank/DDBJ whole genome shotgun (WGS) entry which is preliminary data.</text>
</comment>
<sequence length="201" mass="22188">MNAVAQLLTDQQDPVAAGKILPKVAELLTADEQVAYLGIQKKMVMNLSPDAVVLTNRRFIVVRPTLFGMTFQDFPWRDVQDVHLSEQMLGATITCRTVQGRIAAIDSLPKRQARRIYAYAQQVEEVAYEKRQQLEIEKLRVAAGGVVVHAPPAHLQASPAAQPPAMDDPVQVLGKLKQLLDAGLVTQQEFDAKKAEVLARL</sequence>
<dbReference type="InterPro" id="IPR018649">
    <property type="entry name" value="SHOCT"/>
</dbReference>
<dbReference type="RefSeq" id="WP_104614851.1">
    <property type="nucleotide sequence ID" value="NZ_JBHLXZ010000005.1"/>
</dbReference>
<feature type="domain" description="SHOCT" evidence="1">
    <location>
        <begin position="173"/>
        <end position="198"/>
    </location>
</feature>
<evidence type="ECO:0000259" key="1">
    <source>
        <dbReference type="Pfam" id="PF09851"/>
    </source>
</evidence>
<organism evidence="3 4">
    <name type="scientific">Xanthomonas dyei</name>
    <dbReference type="NCBI Taxonomy" id="743699"/>
    <lineage>
        <taxon>Bacteria</taxon>
        <taxon>Pseudomonadati</taxon>
        <taxon>Pseudomonadota</taxon>
        <taxon>Gammaproteobacteria</taxon>
        <taxon>Lysobacterales</taxon>
        <taxon>Lysobacteraceae</taxon>
        <taxon>Xanthomonas</taxon>
    </lineage>
</organism>
<dbReference type="Pfam" id="PF09851">
    <property type="entry name" value="SHOCT"/>
    <property type="match status" value="1"/>
</dbReference>
<evidence type="ECO:0000313" key="4">
    <source>
        <dbReference type="Proteomes" id="UP000238908"/>
    </source>
</evidence>
<gene>
    <name evidence="3" type="ORF">XdyCFBP7245_06200</name>
</gene>
<dbReference type="Pfam" id="PF14470">
    <property type="entry name" value="bPH_3"/>
    <property type="match status" value="1"/>
</dbReference>
<dbReference type="Proteomes" id="UP000238908">
    <property type="component" value="Unassembled WGS sequence"/>
</dbReference>
<name>A0A2S7C844_9XANT</name>
<protein>
    <recommendedName>
        <fullName evidence="5">YokE-like PH domain-containing protein</fullName>
    </recommendedName>
</protein>